<dbReference type="PANTHER" id="PTHR30349">
    <property type="entry name" value="PHAGE INTEGRASE-RELATED"/>
    <property type="match status" value="1"/>
</dbReference>
<dbReference type="Pfam" id="PF00589">
    <property type="entry name" value="Phage_integrase"/>
    <property type="match status" value="1"/>
</dbReference>
<dbReference type="InterPro" id="IPR002104">
    <property type="entry name" value="Integrase_catalytic"/>
</dbReference>
<dbReference type="InterPro" id="IPR050090">
    <property type="entry name" value="Tyrosine_recombinase_XerCD"/>
</dbReference>
<accession>A0A2X2UIB3</accession>
<keyword evidence="4" id="KW-1185">Reference proteome</keyword>
<dbReference type="PROSITE" id="PS51898">
    <property type="entry name" value="TYR_RECOMBINASE"/>
    <property type="match status" value="1"/>
</dbReference>
<dbReference type="GO" id="GO:0003677">
    <property type="term" value="F:DNA binding"/>
    <property type="evidence" value="ECO:0007669"/>
    <property type="project" value="InterPro"/>
</dbReference>
<dbReference type="RefSeq" id="WP_089774846.1">
    <property type="nucleotide sequence ID" value="NZ_JADMWI010000161.1"/>
</dbReference>
<dbReference type="AlphaFoldDB" id="A0A2X2UIB3"/>
<dbReference type="GO" id="GO:0015074">
    <property type="term" value="P:DNA integration"/>
    <property type="evidence" value="ECO:0007669"/>
    <property type="project" value="InterPro"/>
</dbReference>
<gene>
    <name evidence="3" type="primary">xerC_7</name>
    <name evidence="3" type="ORF">NCTC11224_03178</name>
</gene>
<dbReference type="PANTHER" id="PTHR30349:SF64">
    <property type="entry name" value="PROPHAGE INTEGRASE INTD-RELATED"/>
    <property type="match status" value="1"/>
</dbReference>
<evidence type="ECO:0000259" key="2">
    <source>
        <dbReference type="PROSITE" id="PS51898"/>
    </source>
</evidence>
<dbReference type="SUPFAM" id="SSF56349">
    <property type="entry name" value="DNA breaking-rejoining enzymes"/>
    <property type="match status" value="1"/>
</dbReference>
<dbReference type="InterPro" id="IPR013762">
    <property type="entry name" value="Integrase-like_cat_sf"/>
</dbReference>
<dbReference type="Proteomes" id="UP000251853">
    <property type="component" value="Unassembled WGS sequence"/>
</dbReference>
<dbReference type="GO" id="GO:0006310">
    <property type="term" value="P:DNA recombination"/>
    <property type="evidence" value="ECO:0007669"/>
    <property type="project" value="UniProtKB-KW"/>
</dbReference>
<reference evidence="3 4" key="1">
    <citation type="submission" date="2018-06" db="EMBL/GenBank/DDBJ databases">
        <authorList>
            <consortium name="Pathogen Informatics"/>
            <person name="Doyle S."/>
        </authorList>
    </citation>
    <scope>NUCLEOTIDE SEQUENCE [LARGE SCALE GENOMIC DNA]</scope>
    <source>
        <strain evidence="3 4">NCTC11224</strain>
    </source>
</reference>
<protein>
    <submittedName>
        <fullName evidence="3">Integrase family protein</fullName>
    </submittedName>
</protein>
<organism evidence="3 4">
    <name type="scientific">Enterocloster clostridioformis</name>
    <dbReference type="NCBI Taxonomy" id="1531"/>
    <lineage>
        <taxon>Bacteria</taxon>
        <taxon>Bacillati</taxon>
        <taxon>Bacillota</taxon>
        <taxon>Clostridia</taxon>
        <taxon>Lachnospirales</taxon>
        <taxon>Lachnospiraceae</taxon>
        <taxon>Enterocloster</taxon>
    </lineage>
</organism>
<dbReference type="InterPro" id="IPR011010">
    <property type="entry name" value="DNA_brk_join_enz"/>
</dbReference>
<evidence type="ECO:0000256" key="1">
    <source>
        <dbReference type="ARBA" id="ARBA00023172"/>
    </source>
</evidence>
<name>A0A2X2UIB3_9FIRM</name>
<proteinExistence type="predicted"/>
<evidence type="ECO:0000313" key="3">
    <source>
        <dbReference type="EMBL" id="SQB14147.1"/>
    </source>
</evidence>
<evidence type="ECO:0000313" key="4">
    <source>
        <dbReference type="Proteomes" id="UP000251853"/>
    </source>
</evidence>
<feature type="domain" description="Tyr recombinase" evidence="2">
    <location>
        <begin position="107"/>
        <end position="314"/>
    </location>
</feature>
<keyword evidence="1" id="KW-0233">DNA recombination</keyword>
<sequence length="327" mass="38225">MKMGEYQFKSCFAPYLEKFISEKRAVGFIYESEEWKLKRFDAFCIESAVTEPCLSRDLVKEWGTLRDGEALATCSSRTSVLRQFALFLTSLGMEAYIPSNFYKAEKNVVHILSEAEIKAFFEAVDDCVPAIKATGFHRLVTEYKVIFRLIYCCGLRISEARKLYWKDVDLQYGTIHIYQSKGHKDRLIYMATDLTELLQAYAKVLRDKYHCLSDWVFPARETDKCLSVGTIDKKFRDFWALTPFAESCDKAPTVHCLRHAFVVKRMNLWMEEGVPLKEMLPFLSRYLGHQSPDETFYYYHQVAEAFRIIRDKDETGRYVIPEVNAYE</sequence>
<dbReference type="EMBL" id="UAVW01000015">
    <property type="protein sequence ID" value="SQB14147.1"/>
    <property type="molecule type" value="Genomic_DNA"/>
</dbReference>
<dbReference type="Gene3D" id="1.10.443.10">
    <property type="entry name" value="Intergrase catalytic core"/>
    <property type="match status" value="1"/>
</dbReference>